<dbReference type="Proteomes" id="UP001162780">
    <property type="component" value="Chromosome"/>
</dbReference>
<keyword evidence="1" id="KW-1133">Transmembrane helix</keyword>
<feature type="transmembrane region" description="Helical" evidence="1">
    <location>
        <begin position="49"/>
        <end position="69"/>
    </location>
</feature>
<feature type="transmembrane region" description="Helical" evidence="1">
    <location>
        <begin position="118"/>
        <end position="135"/>
    </location>
</feature>
<evidence type="ECO:0000256" key="1">
    <source>
        <dbReference type="SAM" id="Phobius"/>
    </source>
</evidence>
<evidence type="ECO:0000313" key="2">
    <source>
        <dbReference type="EMBL" id="WAR45145.1"/>
    </source>
</evidence>
<keyword evidence="3" id="KW-1185">Reference proteome</keyword>
<gene>
    <name evidence="2" type="ORF">NM686_001155</name>
</gene>
<keyword evidence="1" id="KW-0472">Membrane</keyword>
<feature type="transmembrane region" description="Helical" evidence="1">
    <location>
        <begin position="12"/>
        <end position="37"/>
    </location>
</feature>
<name>A0ABY7GKV8_9GAMM</name>
<proteinExistence type="predicted"/>
<sequence length="157" mass="17649">MLTPTQQTNNLTPHWLICAAMLALLAIYNLICHAWGSEIRIDVPEPDRILIRTILYIVAIVLFPLTNLIRHIFLRLNQTMPGAKSAEQRYLVTIIVTQSMIEAVSLFGPLMFLLGDDFNTLYIFSLLGALGIYLHRPKSMELQDIVAALAAKKDLST</sequence>
<accession>A0ABY7GKV8</accession>
<feature type="transmembrane region" description="Helical" evidence="1">
    <location>
        <begin position="90"/>
        <end position="112"/>
    </location>
</feature>
<dbReference type="EMBL" id="CP113517">
    <property type="protein sequence ID" value="WAR45145.1"/>
    <property type="molecule type" value="Genomic_DNA"/>
</dbReference>
<reference evidence="2" key="1">
    <citation type="submission" date="2022-11" db="EMBL/GenBank/DDBJ databases">
        <title>Methylomonas rapida sp. nov., Carotenoid-Producing Obligate Methanotrophs with High Growth Characteristics and Biotechnological Potential.</title>
        <authorList>
            <person name="Tikhonova E.N."/>
            <person name="Suleimanov R.Z."/>
            <person name="Miroshnikov K."/>
            <person name="Oshkin I.Y."/>
            <person name="Belova S.E."/>
            <person name="Danilova O.V."/>
            <person name="Ashikhmin A."/>
            <person name="Konopkin A."/>
            <person name="But S.Y."/>
            <person name="Khmelenina V.N."/>
            <person name="Kuznetsov N."/>
            <person name="Pimenov N.V."/>
            <person name="Dedysh S.N."/>
        </authorList>
    </citation>
    <scope>NUCLEOTIDE SEQUENCE</scope>
    <source>
        <strain evidence="2">MP1</strain>
    </source>
</reference>
<keyword evidence="1" id="KW-0812">Transmembrane</keyword>
<evidence type="ECO:0000313" key="3">
    <source>
        <dbReference type="Proteomes" id="UP001162780"/>
    </source>
</evidence>
<protein>
    <submittedName>
        <fullName evidence="2">Uncharacterized protein</fullName>
    </submittedName>
</protein>
<organism evidence="2 3">
    <name type="scientific">Methylomonas rapida</name>
    <dbReference type="NCBI Taxonomy" id="2963939"/>
    <lineage>
        <taxon>Bacteria</taxon>
        <taxon>Pseudomonadati</taxon>
        <taxon>Pseudomonadota</taxon>
        <taxon>Gammaproteobacteria</taxon>
        <taxon>Methylococcales</taxon>
        <taxon>Methylococcaceae</taxon>
        <taxon>Methylomonas</taxon>
    </lineage>
</organism>
<dbReference type="RefSeq" id="WP_255190114.1">
    <property type="nucleotide sequence ID" value="NZ_CP113517.1"/>
</dbReference>